<dbReference type="Proteomes" id="UP000823561">
    <property type="component" value="Chromosome 22"/>
</dbReference>
<reference evidence="2" key="1">
    <citation type="submission" date="2020-10" db="EMBL/GenBank/DDBJ databases">
        <title>Chromosome-scale genome assembly of the Allis shad, Alosa alosa.</title>
        <authorList>
            <person name="Margot Z."/>
            <person name="Christophe K."/>
            <person name="Cabau C."/>
            <person name="Louis A."/>
            <person name="Berthelot C."/>
            <person name="Parey E."/>
            <person name="Roest Crollius H."/>
            <person name="Montfort J."/>
            <person name="Robinson-Rechavi M."/>
            <person name="Bucao C."/>
            <person name="Bouchez O."/>
            <person name="Gislard M."/>
            <person name="Lluch J."/>
            <person name="Milhes M."/>
            <person name="Lampietro C."/>
            <person name="Lopez Roques C."/>
            <person name="Donnadieu C."/>
            <person name="Braasch I."/>
            <person name="Desvignes T."/>
            <person name="Postlethwait J."/>
            <person name="Bobe J."/>
            <person name="Guiguen Y."/>
        </authorList>
    </citation>
    <scope>NUCLEOTIDE SEQUENCE</scope>
    <source>
        <strain evidence="2">M-15738</strain>
        <tissue evidence="2">Blood</tissue>
    </source>
</reference>
<dbReference type="AlphaFoldDB" id="A0AAV6FLT1"/>
<sequence length="95" mass="11452">MISPNSRPRKFYACVLYNMLVCIKLAIVASKLVGWKFCKSWWAIQSEIRQITQWITRRTKEISVGFRNCHFRLGRGHWTEDYLQALEYDHSFEFF</sequence>
<evidence type="ECO:0000256" key="1">
    <source>
        <dbReference type="SAM" id="Phobius"/>
    </source>
</evidence>
<keyword evidence="1" id="KW-0812">Transmembrane</keyword>
<accession>A0AAV6FLT1</accession>
<dbReference type="EMBL" id="JADWDJ010000022">
    <property type="protein sequence ID" value="KAG5262551.1"/>
    <property type="molecule type" value="Genomic_DNA"/>
</dbReference>
<organism evidence="2 3">
    <name type="scientific">Alosa alosa</name>
    <name type="common">allis shad</name>
    <dbReference type="NCBI Taxonomy" id="278164"/>
    <lineage>
        <taxon>Eukaryota</taxon>
        <taxon>Metazoa</taxon>
        <taxon>Chordata</taxon>
        <taxon>Craniata</taxon>
        <taxon>Vertebrata</taxon>
        <taxon>Euteleostomi</taxon>
        <taxon>Actinopterygii</taxon>
        <taxon>Neopterygii</taxon>
        <taxon>Teleostei</taxon>
        <taxon>Clupei</taxon>
        <taxon>Clupeiformes</taxon>
        <taxon>Clupeoidei</taxon>
        <taxon>Clupeidae</taxon>
        <taxon>Alosa</taxon>
    </lineage>
</organism>
<keyword evidence="1" id="KW-0472">Membrane</keyword>
<keyword evidence="3" id="KW-1185">Reference proteome</keyword>
<protein>
    <submittedName>
        <fullName evidence="2">Uncharacterized protein</fullName>
    </submittedName>
</protein>
<comment type="caution">
    <text evidence="2">The sequence shown here is derived from an EMBL/GenBank/DDBJ whole genome shotgun (WGS) entry which is preliminary data.</text>
</comment>
<name>A0AAV6FLT1_9TELE</name>
<evidence type="ECO:0000313" key="3">
    <source>
        <dbReference type="Proteomes" id="UP000823561"/>
    </source>
</evidence>
<keyword evidence="1" id="KW-1133">Transmembrane helix</keyword>
<evidence type="ECO:0000313" key="2">
    <source>
        <dbReference type="EMBL" id="KAG5262551.1"/>
    </source>
</evidence>
<feature type="transmembrane region" description="Helical" evidence="1">
    <location>
        <begin position="12"/>
        <end position="33"/>
    </location>
</feature>
<gene>
    <name evidence="2" type="ORF">AALO_G00276320</name>
</gene>
<proteinExistence type="predicted"/>